<evidence type="ECO:0000259" key="7">
    <source>
        <dbReference type="Pfam" id="PF04542"/>
    </source>
</evidence>
<dbReference type="InterPro" id="IPR014284">
    <property type="entry name" value="RNA_pol_sigma-70_dom"/>
</dbReference>
<dbReference type="RefSeq" id="WP_146867454.1">
    <property type="nucleotide sequence ID" value="NZ_BKAU01000009.1"/>
</dbReference>
<keyword evidence="2 6" id="KW-0805">Transcription regulation</keyword>
<accession>A0A512RT09</accession>
<evidence type="ECO:0000256" key="5">
    <source>
        <dbReference type="ARBA" id="ARBA00023163"/>
    </source>
</evidence>
<proteinExistence type="inferred from homology"/>
<evidence type="ECO:0000256" key="4">
    <source>
        <dbReference type="ARBA" id="ARBA00023125"/>
    </source>
</evidence>
<dbReference type="NCBIfam" id="TIGR02937">
    <property type="entry name" value="sigma70-ECF"/>
    <property type="match status" value="1"/>
</dbReference>
<dbReference type="InterPro" id="IPR013325">
    <property type="entry name" value="RNA_pol_sigma_r2"/>
</dbReference>
<dbReference type="InterPro" id="IPR039425">
    <property type="entry name" value="RNA_pol_sigma-70-like"/>
</dbReference>
<dbReference type="Gene3D" id="1.10.10.10">
    <property type="entry name" value="Winged helix-like DNA-binding domain superfamily/Winged helix DNA-binding domain"/>
    <property type="match status" value="1"/>
</dbReference>
<organism evidence="9 10">
    <name type="scientific">Chitinophaga cymbidii</name>
    <dbReference type="NCBI Taxonomy" id="1096750"/>
    <lineage>
        <taxon>Bacteria</taxon>
        <taxon>Pseudomonadati</taxon>
        <taxon>Bacteroidota</taxon>
        <taxon>Chitinophagia</taxon>
        <taxon>Chitinophagales</taxon>
        <taxon>Chitinophagaceae</taxon>
        <taxon>Chitinophaga</taxon>
    </lineage>
</organism>
<protein>
    <recommendedName>
        <fullName evidence="6">RNA polymerase sigma factor</fullName>
    </recommendedName>
</protein>
<keyword evidence="3 6" id="KW-0731">Sigma factor</keyword>
<dbReference type="Gene3D" id="1.10.1740.10">
    <property type="match status" value="1"/>
</dbReference>
<evidence type="ECO:0000256" key="2">
    <source>
        <dbReference type="ARBA" id="ARBA00023015"/>
    </source>
</evidence>
<gene>
    <name evidence="9" type="ORF">CCY01nite_50890</name>
</gene>
<feature type="domain" description="RNA polymerase sigma factor 70 region 4 type 2" evidence="8">
    <location>
        <begin position="123"/>
        <end position="174"/>
    </location>
</feature>
<dbReference type="EMBL" id="BKAU01000009">
    <property type="protein sequence ID" value="GEP98829.1"/>
    <property type="molecule type" value="Genomic_DNA"/>
</dbReference>
<dbReference type="PROSITE" id="PS01063">
    <property type="entry name" value="SIGMA70_ECF"/>
    <property type="match status" value="1"/>
</dbReference>
<dbReference type="Proteomes" id="UP000321436">
    <property type="component" value="Unassembled WGS sequence"/>
</dbReference>
<dbReference type="SUPFAM" id="SSF88659">
    <property type="entry name" value="Sigma3 and sigma4 domains of RNA polymerase sigma factors"/>
    <property type="match status" value="1"/>
</dbReference>
<sequence length="195" mass="22187">MRTVTAYSDSELLELLRNGSKEAFTQLYATYSERLYHILLRMVKSPDIAEELLQDVFIRIWEKRATINVQSSLGAYLNKIGENIVYDFFRKAARDRSLYAQLENYMERVTEPAAAPVDGGEDLLNKAIEELPPQRRQVFRLCKLEGQSYQQVSLLLGISVSTVNDHIVKATKTLQKNISGRIVSIAVCMLLTGIR</sequence>
<feature type="domain" description="RNA polymerase sigma-70 region 2" evidence="7">
    <location>
        <begin position="27"/>
        <end position="94"/>
    </location>
</feature>
<dbReference type="Pfam" id="PF08281">
    <property type="entry name" value="Sigma70_r4_2"/>
    <property type="match status" value="1"/>
</dbReference>
<evidence type="ECO:0000313" key="10">
    <source>
        <dbReference type="Proteomes" id="UP000321436"/>
    </source>
</evidence>
<dbReference type="PANTHER" id="PTHR43133:SF46">
    <property type="entry name" value="RNA POLYMERASE SIGMA-70 FACTOR ECF SUBFAMILY"/>
    <property type="match status" value="1"/>
</dbReference>
<dbReference type="InterPro" id="IPR036388">
    <property type="entry name" value="WH-like_DNA-bd_sf"/>
</dbReference>
<dbReference type="SUPFAM" id="SSF88946">
    <property type="entry name" value="Sigma2 domain of RNA polymerase sigma factors"/>
    <property type="match status" value="1"/>
</dbReference>
<keyword evidence="5 6" id="KW-0804">Transcription</keyword>
<dbReference type="GO" id="GO:0016987">
    <property type="term" value="F:sigma factor activity"/>
    <property type="evidence" value="ECO:0007669"/>
    <property type="project" value="UniProtKB-KW"/>
</dbReference>
<dbReference type="GO" id="GO:0003677">
    <property type="term" value="F:DNA binding"/>
    <property type="evidence" value="ECO:0007669"/>
    <property type="project" value="UniProtKB-KW"/>
</dbReference>
<dbReference type="GO" id="GO:0006352">
    <property type="term" value="P:DNA-templated transcription initiation"/>
    <property type="evidence" value="ECO:0007669"/>
    <property type="project" value="InterPro"/>
</dbReference>
<dbReference type="InterPro" id="IPR013249">
    <property type="entry name" value="RNA_pol_sigma70_r4_t2"/>
</dbReference>
<dbReference type="InterPro" id="IPR013324">
    <property type="entry name" value="RNA_pol_sigma_r3/r4-like"/>
</dbReference>
<dbReference type="AlphaFoldDB" id="A0A512RT09"/>
<name>A0A512RT09_9BACT</name>
<reference evidence="9 10" key="1">
    <citation type="submission" date="2019-07" db="EMBL/GenBank/DDBJ databases">
        <title>Whole genome shotgun sequence of Chitinophaga cymbidii NBRC 109752.</title>
        <authorList>
            <person name="Hosoyama A."/>
            <person name="Uohara A."/>
            <person name="Ohji S."/>
            <person name="Ichikawa N."/>
        </authorList>
    </citation>
    <scope>NUCLEOTIDE SEQUENCE [LARGE SCALE GENOMIC DNA]</scope>
    <source>
        <strain evidence="9 10">NBRC 109752</strain>
    </source>
</reference>
<evidence type="ECO:0000259" key="8">
    <source>
        <dbReference type="Pfam" id="PF08281"/>
    </source>
</evidence>
<dbReference type="PANTHER" id="PTHR43133">
    <property type="entry name" value="RNA POLYMERASE ECF-TYPE SIGMA FACTO"/>
    <property type="match status" value="1"/>
</dbReference>
<evidence type="ECO:0000256" key="1">
    <source>
        <dbReference type="ARBA" id="ARBA00010641"/>
    </source>
</evidence>
<comment type="similarity">
    <text evidence="1 6">Belongs to the sigma-70 factor family. ECF subfamily.</text>
</comment>
<evidence type="ECO:0000256" key="6">
    <source>
        <dbReference type="RuleBase" id="RU000716"/>
    </source>
</evidence>
<keyword evidence="10" id="KW-1185">Reference proteome</keyword>
<dbReference type="OrthoDB" id="655312at2"/>
<evidence type="ECO:0000313" key="9">
    <source>
        <dbReference type="EMBL" id="GEP98829.1"/>
    </source>
</evidence>
<comment type="caution">
    <text evidence="9">The sequence shown here is derived from an EMBL/GenBank/DDBJ whole genome shotgun (WGS) entry which is preliminary data.</text>
</comment>
<dbReference type="InterPro" id="IPR007627">
    <property type="entry name" value="RNA_pol_sigma70_r2"/>
</dbReference>
<dbReference type="InterPro" id="IPR000838">
    <property type="entry name" value="RNA_pol_sigma70_ECF_CS"/>
</dbReference>
<evidence type="ECO:0000256" key="3">
    <source>
        <dbReference type="ARBA" id="ARBA00023082"/>
    </source>
</evidence>
<keyword evidence="4 6" id="KW-0238">DNA-binding</keyword>
<dbReference type="Pfam" id="PF04542">
    <property type="entry name" value="Sigma70_r2"/>
    <property type="match status" value="1"/>
</dbReference>
<dbReference type="CDD" id="cd06171">
    <property type="entry name" value="Sigma70_r4"/>
    <property type="match status" value="1"/>
</dbReference>